<reference evidence="3" key="1">
    <citation type="journal article" date="2019" name="Int. J. Syst. Evol. Microbiol.">
        <title>The Global Catalogue of Microorganisms (GCM) 10K type strain sequencing project: providing services to taxonomists for standard genome sequencing and annotation.</title>
        <authorList>
            <consortium name="The Broad Institute Genomics Platform"/>
            <consortium name="The Broad Institute Genome Sequencing Center for Infectious Disease"/>
            <person name="Wu L."/>
            <person name="Ma J."/>
        </authorList>
    </citation>
    <scope>NUCLEOTIDE SEQUENCE [LARGE SCALE GENOMIC DNA]</scope>
    <source>
        <strain evidence="3">CCUG 59858</strain>
    </source>
</reference>
<sequence length="236" mass="27617">MDFTKPFKVAIDRLEHFAFIKRHLDVFKEPALTNYPITAYESDFLDFIYSLGFINILTFVCISLFPSYFKYDPFKIFNIIPIMLLLIANTFFIAAVMMLSHWGLTKSIGYFYKVKTNTFYEAQIFWRVFRVLSLSYILITVPFLIEINSSIFTHEALGTTINRMFLITIILIFMLQIKLLALPLYRIGKQFGRTLGLIHILLVIANALFINNFFWKQIPPGIFINTQEFIKLLSAK</sequence>
<feature type="transmembrane region" description="Helical" evidence="1">
    <location>
        <begin position="124"/>
        <end position="145"/>
    </location>
</feature>
<feature type="transmembrane region" description="Helical" evidence="1">
    <location>
        <begin position="76"/>
        <end position="104"/>
    </location>
</feature>
<accession>A0ABV8CFL1</accession>
<gene>
    <name evidence="2" type="ORF">ACFORL_08035</name>
</gene>
<feature type="transmembrane region" description="Helical" evidence="1">
    <location>
        <begin position="47"/>
        <end position="69"/>
    </location>
</feature>
<dbReference type="EMBL" id="JBHSAB010000019">
    <property type="protein sequence ID" value="MFC3909021.1"/>
    <property type="molecule type" value="Genomic_DNA"/>
</dbReference>
<organism evidence="2 3">
    <name type="scientific">Legionella dresdenensis</name>
    <dbReference type="NCBI Taxonomy" id="450200"/>
    <lineage>
        <taxon>Bacteria</taxon>
        <taxon>Pseudomonadati</taxon>
        <taxon>Pseudomonadota</taxon>
        <taxon>Gammaproteobacteria</taxon>
        <taxon>Legionellales</taxon>
        <taxon>Legionellaceae</taxon>
        <taxon>Legionella</taxon>
    </lineage>
</organism>
<comment type="caution">
    <text evidence="2">The sequence shown here is derived from an EMBL/GenBank/DDBJ whole genome shotgun (WGS) entry which is preliminary data.</text>
</comment>
<evidence type="ECO:0000256" key="1">
    <source>
        <dbReference type="SAM" id="Phobius"/>
    </source>
</evidence>
<proteinExistence type="predicted"/>
<dbReference type="Proteomes" id="UP001595758">
    <property type="component" value="Unassembled WGS sequence"/>
</dbReference>
<evidence type="ECO:0000313" key="2">
    <source>
        <dbReference type="EMBL" id="MFC3909021.1"/>
    </source>
</evidence>
<keyword evidence="3" id="KW-1185">Reference proteome</keyword>
<keyword evidence="1" id="KW-0812">Transmembrane</keyword>
<keyword evidence="1" id="KW-1133">Transmembrane helix</keyword>
<protein>
    <submittedName>
        <fullName evidence="2">Uncharacterized protein</fullName>
    </submittedName>
</protein>
<dbReference type="RefSeq" id="WP_382342852.1">
    <property type="nucleotide sequence ID" value="NZ_JBHSAB010000019.1"/>
</dbReference>
<feature type="transmembrane region" description="Helical" evidence="1">
    <location>
        <begin position="197"/>
        <end position="215"/>
    </location>
</feature>
<keyword evidence="1" id="KW-0472">Membrane</keyword>
<evidence type="ECO:0000313" key="3">
    <source>
        <dbReference type="Proteomes" id="UP001595758"/>
    </source>
</evidence>
<name>A0ABV8CFL1_9GAMM</name>
<feature type="transmembrane region" description="Helical" evidence="1">
    <location>
        <begin position="165"/>
        <end position="185"/>
    </location>
</feature>